<dbReference type="NCBIfam" id="NF006733">
    <property type="entry name" value="PRK09264.1"/>
    <property type="match status" value="1"/>
</dbReference>
<evidence type="ECO:0000256" key="6">
    <source>
        <dbReference type="RuleBase" id="RU003560"/>
    </source>
</evidence>
<organism evidence="8 9">
    <name type="scientific">Vibrio tasmaniensis 1F-267</name>
    <dbReference type="NCBI Taxonomy" id="1191324"/>
    <lineage>
        <taxon>Bacteria</taxon>
        <taxon>Pseudomonadati</taxon>
        <taxon>Pseudomonadota</taxon>
        <taxon>Gammaproteobacteria</taxon>
        <taxon>Vibrionales</taxon>
        <taxon>Vibrionaceae</taxon>
        <taxon>Vibrio</taxon>
    </lineage>
</organism>
<sequence length="421" mass="46258">MDIFKKQESNVRSYSNSFPVTFSKSKGCWLETKQGDRYVDFLAGAGSLNYGHNNPILKQALLDYIEMDGITHGLDMHSEAKAEFLEALTRLILEPRDLNYKVQFTGPTGTNAVEAAIKLAKKVKGRSSIVAFTNGFHGCTAGALAATGNQHHRQGAGSNLNNVTRLPFEGYAGIDGLKLFETMLADNSAGMDKPAAVLLETVQGEGGLNVASNEWLQRLSKICKAHDILVIVDDIQAGCGRTGTFFSFEPSGIKPDIVTLSKSISGYGLPMAVVLLKPELDKWQPGEHNGTFRGNNHAFVTATKALEMYWSNDDFENHIQRSSSMVDDVIQRNIKRFPELFVQRKGRGMMIGIECKDGNTADEIAKTCFENGMVIETAGPNDEIVKFFCPLTISESELMQGLTIFEDSVEIVATKYFKKVS</sequence>
<reference evidence="8 9" key="1">
    <citation type="journal article" date="2012" name="Science">
        <title>Ecological populations of bacteria act as socially cohesive units of antibiotic production and resistance.</title>
        <authorList>
            <person name="Cordero O.X."/>
            <person name="Wildschutte H."/>
            <person name="Kirkup B."/>
            <person name="Proehl S."/>
            <person name="Ngo L."/>
            <person name="Hussain F."/>
            <person name="Le Roux F."/>
            <person name="Mincer T."/>
            <person name="Polz M.F."/>
        </authorList>
    </citation>
    <scope>NUCLEOTIDE SEQUENCE [LARGE SCALE GENOMIC DNA]</scope>
    <source>
        <strain evidence="8 9">1F-267</strain>
    </source>
</reference>
<comment type="cofactor">
    <cofactor evidence="1 7">
        <name>pyridoxal 5'-phosphate</name>
        <dbReference type="ChEBI" id="CHEBI:597326"/>
    </cofactor>
</comment>
<dbReference type="Proteomes" id="UP000094638">
    <property type="component" value="Unassembled WGS sequence"/>
</dbReference>
<dbReference type="NCBIfam" id="TIGR00709">
    <property type="entry name" value="dat"/>
    <property type="match status" value="1"/>
</dbReference>
<comment type="caution">
    <text evidence="8">The sequence shown here is derived from an EMBL/GenBank/DDBJ whole genome shotgun (WGS) entry which is preliminary data.</text>
</comment>
<evidence type="ECO:0000256" key="4">
    <source>
        <dbReference type="ARBA" id="ARBA00022679"/>
    </source>
</evidence>
<dbReference type="InterPro" id="IPR015421">
    <property type="entry name" value="PyrdxlP-dep_Trfase_major"/>
</dbReference>
<dbReference type="PIRSF" id="PIRSF000521">
    <property type="entry name" value="Transaminase_4ab_Lys_Orn"/>
    <property type="match status" value="1"/>
</dbReference>
<dbReference type="NCBIfam" id="TIGR02407">
    <property type="entry name" value="ectoine_ectB"/>
    <property type="match status" value="1"/>
</dbReference>
<dbReference type="PANTHER" id="PTHR43552:SF2">
    <property type="entry name" value="DIAMINOBUTYRATE--2-OXOGLUTARATE TRANSAMINASE"/>
    <property type="match status" value="1"/>
</dbReference>
<dbReference type="InterPro" id="IPR004637">
    <property type="entry name" value="Dat"/>
</dbReference>
<evidence type="ECO:0000256" key="7">
    <source>
        <dbReference type="RuleBase" id="RU365034"/>
    </source>
</evidence>
<comment type="pathway">
    <text evidence="7">Amine and polyamine biosynthesis; ectoine biosynthesis; L-ectoine from L-aspartate 4-semialdehyde: step 1/3.</text>
</comment>
<comment type="function">
    <text evidence="7">Catalyzes reversively the conversion of L-aspartate beta-semialdehyde (ASA) to L-2,4-diaminobutyrate (DABA) by transamination with L-glutamate.</text>
</comment>
<protein>
    <recommendedName>
        <fullName evidence="7">Diaminobutyrate--2-oxoglutarate transaminase</fullName>
        <ecNumber evidence="7">2.6.1.76</ecNumber>
    </recommendedName>
    <alternativeName>
        <fullName evidence="7">DABA aminotransferase</fullName>
    </alternativeName>
</protein>
<dbReference type="EMBL" id="AJZO02000187">
    <property type="protein sequence ID" value="OEF48074.1"/>
    <property type="molecule type" value="Genomic_DNA"/>
</dbReference>
<proteinExistence type="inferred from homology"/>
<accession>A0ABX3B5Q5</accession>
<comment type="similarity">
    <text evidence="2 6">Belongs to the class-III pyridoxal-phosphate-dependent aminotransferase family.</text>
</comment>
<dbReference type="Gene3D" id="3.40.640.10">
    <property type="entry name" value="Type I PLP-dependent aspartate aminotransferase-like (Major domain)"/>
    <property type="match status" value="1"/>
</dbReference>
<dbReference type="InterPro" id="IPR015424">
    <property type="entry name" value="PyrdxlP-dep_Trfase"/>
</dbReference>
<dbReference type="InterPro" id="IPR012773">
    <property type="entry name" value="Ectoine_EctB"/>
</dbReference>
<evidence type="ECO:0000256" key="2">
    <source>
        <dbReference type="ARBA" id="ARBA00008954"/>
    </source>
</evidence>
<dbReference type="Gene3D" id="3.90.1150.10">
    <property type="entry name" value="Aspartate Aminotransferase, domain 1"/>
    <property type="match status" value="1"/>
</dbReference>
<dbReference type="CDD" id="cd00610">
    <property type="entry name" value="OAT_like"/>
    <property type="match status" value="1"/>
</dbReference>
<dbReference type="Pfam" id="PF00202">
    <property type="entry name" value="Aminotran_3"/>
    <property type="match status" value="1"/>
</dbReference>
<dbReference type="InterPro" id="IPR015422">
    <property type="entry name" value="PyrdxlP-dep_Trfase_small"/>
</dbReference>
<evidence type="ECO:0000256" key="1">
    <source>
        <dbReference type="ARBA" id="ARBA00001933"/>
    </source>
</evidence>
<dbReference type="InterPro" id="IPR049704">
    <property type="entry name" value="Aminotrans_3_PPA_site"/>
</dbReference>
<keyword evidence="4 7" id="KW-0808">Transferase</keyword>
<evidence type="ECO:0000256" key="3">
    <source>
        <dbReference type="ARBA" id="ARBA00022576"/>
    </source>
</evidence>
<dbReference type="InterPro" id="IPR005814">
    <property type="entry name" value="Aminotrans_3"/>
</dbReference>
<dbReference type="SUPFAM" id="SSF53383">
    <property type="entry name" value="PLP-dependent transferases"/>
    <property type="match status" value="1"/>
</dbReference>
<keyword evidence="5 6" id="KW-0663">Pyridoxal phosphate</keyword>
<comment type="catalytic activity">
    <reaction evidence="7">
        <text>L-2,4-diaminobutanoate + 2-oxoglutarate = L-aspartate 4-semialdehyde + L-glutamate</text>
        <dbReference type="Rhea" id="RHEA:11160"/>
        <dbReference type="ChEBI" id="CHEBI:16810"/>
        <dbReference type="ChEBI" id="CHEBI:29985"/>
        <dbReference type="ChEBI" id="CHEBI:58761"/>
        <dbReference type="ChEBI" id="CHEBI:537519"/>
        <dbReference type="EC" id="2.6.1.76"/>
    </reaction>
</comment>
<dbReference type="RefSeq" id="WP_017102262.1">
    <property type="nucleotide sequence ID" value="NZ_AJZO02000187.1"/>
</dbReference>
<keyword evidence="9" id="KW-1185">Reference proteome</keyword>
<dbReference type="EC" id="2.6.1.76" evidence="7"/>
<gene>
    <name evidence="8" type="ORF">A163_00865</name>
</gene>
<evidence type="ECO:0000313" key="8">
    <source>
        <dbReference type="EMBL" id="OEF48074.1"/>
    </source>
</evidence>
<name>A0ABX3B5Q5_9VIBR</name>
<dbReference type="PANTHER" id="PTHR43552">
    <property type="entry name" value="DIAMINOBUTYRATE--2-OXOGLUTARATE AMINOTRANSFERASE"/>
    <property type="match status" value="1"/>
</dbReference>
<evidence type="ECO:0000313" key="9">
    <source>
        <dbReference type="Proteomes" id="UP000094638"/>
    </source>
</evidence>
<evidence type="ECO:0000256" key="5">
    <source>
        <dbReference type="ARBA" id="ARBA00022898"/>
    </source>
</evidence>
<dbReference type="PROSITE" id="PS00600">
    <property type="entry name" value="AA_TRANSFER_CLASS_3"/>
    <property type="match status" value="1"/>
</dbReference>
<keyword evidence="3 7" id="KW-0032">Aminotransferase</keyword>